<dbReference type="InterPro" id="IPR029063">
    <property type="entry name" value="SAM-dependent_MTases_sf"/>
</dbReference>
<accession>A0ABP9S089</accession>
<sequence length="230" mass="25591">MSSFQLRHAAALDWLCQLGDQSVDRLLTSLCRAASQSQLRCHNGRSRQNTWYQLFPSQSISGVFAQLYRVMKPDTLGLILCEQGDLPSLIPMAQAAGFKIGPTRIWQQTNKPARLLILLQLYKGKPVPSWRQQPQLHSLPADKSQALPEALVAELLQDLDAGLVIDPFMQDHSIALGALHQGLRFTGAHRDGNQLAPIRQHLLKHTNATELMRQKPPSPTPQHGQLALLP</sequence>
<dbReference type="RefSeq" id="WP_345315961.1">
    <property type="nucleotide sequence ID" value="NZ_BAABLF010000006.1"/>
</dbReference>
<dbReference type="Gene3D" id="3.40.50.150">
    <property type="entry name" value="Vaccinia Virus protein VP39"/>
    <property type="match status" value="1"/>
</dbReference>
<organism evidence="1 2">
    <name type="scientific">Ferrimonas gelatinilytica</name>
    <dbReference type="NCBI Taxonomy" id="1255257"/>
    <lineage>
        <taxon>Bacteria</taxon>
        <taxon>Pseudomonadati</taxon>
        <taxon>Pseudomonadota</taxon>
        <taxon>Gammaproteobacteria</taxon>
        <taxon>Alteromonadales</taxon>
        <taxon>Ferrimonadaceae</taxon>
        <taxon>Ferrimonas</taxon>
    </lineage>
</organism>
<keyword evidence="2" id="KW-1185">Reference proteome</keyword>
<proteinExistence type="predicted"/>
<evidence type="ECO:0000313" key="2">
    <source>
        <dbReference type="Proteomes" id="UP001501600"/>
    </source>
</evidence>
<name>A0ABP9S089_9GAMM</name>
<dbReference type="EMBL" id="BAABLF010000006">
    <property type="protein sequence ID" value="GAA5188929.1"/>
    <property type="molecule type" value="Genomic_DNA"/>
</dbReference>
<evidence type="ECO:0000313" key="1">
    <source>
        <dbReference type="EMBL" id="GAA5188929.1"/>
    </source>
</evidence>
<reference evidence="2" key="1">
    <citation type="journal article" date="2019" name="Int. J. Syst. Evol. Microbiol.">
        <title>The Global Catalogue of Microorganisms (GCM) 10K type strain sequencing project: providing services to taxonomists for standard genome sequencing and annotation.</title>
        <authorList>
            <consortium name="The Broad Institute Genomics Platform"/>
            <consortium name="The Broad Institute Genome Sequencing Center for Infectious Disease"/>
            <person name="Wu L."/>
            <person name="Ma J."/>
        </authorList>
    </citation>
    <scope>NUCLEOTIDE SEQUENCE [LARGE SCALE GENOMIC DNA]</scope>
    <source>
        <strain evidence="2">JCM 18720</strain>
    </source>
</reference>
<dbReference type="Proteomes" id="UP001501600">
    <property type="component" value="Unassembled WGS sequence"/>
</dbReference>
<comment type="caution">
    <text evidence="1">The sequence shown here is derived from an EMBL/GenBank/DDBJ whole genome shotgun (WGS) entry which is preliminary data.</text>
</comment>
<gene>
    <name evidence="1" type="ORF">GCM10025772_10120</name>
</gene>
<protein>
    <submittedName>
        <fullName evidence="1">Uncharacterized protein</fullName>
    </submittedName>
</protein>